<dbReference type="AlphaFoldDB" id="A0A6C0EDS0"/>
<organism evidence="2">
    <name type="scientific">viral metagenome</name>
    <dbReference type="NCBI Taxonomy" id="1070528"/>
    <lineage>
        <taxon>unclassified sequences</taxon>
        <taxon>metagenomes</taxon>
        <taxon>organismal metagenomes</taxon>
    </lineage>
</organism>
<feature type="domain" description="DUF5899" evidence="1">
    <location>
        <begin position="221"/>
        <end position="315"/>
    </location>
</feature>
<name>A0A6C0EDS0_9ZZZZ</name>
<sequence length="634" mass="70368">MEIAIPLVALGGMYIISNQPSKNCGPNKQKLKSILKGGRGSGNGSSYQNLPQLQQQYQQQATENFTNMGATPTNLGVTSNYLPNTNIPPQNYPSLNKSQLIDNVYQYQNPNEASDKYFNQSVYENRVNNGLQVGSDIKNVYSLSGNYLKSDEFKHNNMVPFYGGKIKGNVYDMNLAETLLDNMSGTGSQMIKKIEQAPLFKPEENINWAFGAPNNSDFYQSRVNPGMKMNNVKPFDSEYVAPGLGQGYGSQGSGGFNSGMEARNSWLPKTVDELRVDTNPRIEYELINHEGPADSYIKNLGMIGRVEKNLPDTFFINTQDRWLTTTGLEKGETLRPIQEMGIIKRDDKVNEYVGPGNDTRKTSYVPSAFEQSKRQPTETCDLGTASAMGKGPITNAEYNSYKNYNNNRSSVKPVDTFRSGFSGAIGAVVAPLMDVLRPSRKDELVNNIRVYGDGGSSVPSSYVINANDKTATTIKETTLYTPQGNINNQRESNHYVNTHVPLDLTQRDTTACSTMGFVGGLSTNEGMMIYDSTYAQTNNDIKSQTIYNRPNQGGTQIFNQQMNVNTYRDDANRYDNRLFTPSSIIPLPAGKDQIGKFNTPQMYDESKIGCERISPDLLDAFRQNPYTHSLTTSA</sequence>
<reference evidence="2" key="1">
    <citation type="journal article" date="2020" name="Nature">
        <title>Giant virus diversity and host interactions through global metagenomics.</title>
        <authorList>
            <person name="Schulz F."/>
            <person name="Roux S."/>
            <person name="Paez-Espino D."/>
            <person name="Jungbluth S."/>
            <person name="Walsh D.A."/>
            <person name="Denef V.J."/>
            <person name="McMahon K.D."/>
            <person name="Konstantinidis K.T."/>
            <person name="Eloe-Fadrosh E.A."/>
            <person name="Kyrpides N.C."/>
            <person name="Woyke T."/>
        </authorList>
    </citation>
    <scope>NUCLEOTIDE SEQUENCE</scope>
    <source>
        <strain evidence="2">GVMAG-M-3300023179-33</strain>
    </source>
</reference>
<protein>
    <recommendedName>
        <fullName evidence="1">DUF5899 domain-containing protein</fullName>
    </recommendedName>
</protein>
<dbReference type="Pfam" id="PF19251">
    <property type="entry name" value="DUF5899"/>
    <property type="match status" value="1"/>
</dbReference>
<proteinExistence type="predicted"/>
<dbReference type="InterPro" id="IPR045418">
    <property type="entry name" value="P2_DUF5899"/>
</dbReference>
<accession>A0A6C0EDS0</accession>
<evidence type="ECO:0000259" key="1">
    <source>
        <dbReference type="Pfam" id="PF19251"/>
    </source>
</evidence>
<evidence type="ECO:0000313" key="2">
    <source>
        <dbReference type="EMBL" id="QHT27254.1"/>
    </source>
</evidence>
<dbReference type="EMBL" id="MN739821">
    <property type="protein sequence ID" value="QHT27254.1"/>
    <property type="molecule type" value="Genomic_DNA"/>
</dbReference>